<dbReference type="RefSeq" id="WP_212008072.1">
    <property type="nucleotide sequence ID" value="NZ_JAAFYZ010000013.1"/>
</dbReference>
<organism evidence="1 2">
    <name type="scientific">Catenulispora pinistramenti</name>
    <dbReference type="NCBI Taxonomy" id="2705254"/>
    <lineage>
        <taxon>Bacteria</taxon>
        <taxon>Bacillati</taxon>
        <taxon>Actinomycetota</taxon>
        <taxon>Actinomycetes</taxon>
        <taxon>Catenulisporales</taxon>
        <taxon>Catenulisporaceae</taxon>
        <taxon>Catenulispora</taxon>
    </lineage>
</organism>
<proteinExistence type="predicted"/>
<accession>A0ABS5KJ52</accession>
<dbReference type="Proteomes" id="UP000730482">
    <property type="component" value="Unassembled WGS sequence"/>
</dbReference>
<name>A0ABS5KJ52_9ACTN</name>
<dbReference type="EMBL" id="JAAFYZ010000013">
    <property type="protein sequence ID" value="MBS2546423.1"/>
    <property type="molecule type" value="Genomic_DNA"/>
</dbReference>
<reference evidence="1 2" key="1">
    <citation type="submission" date="2020-02" db="EMBL/GenBank/DDBJ databases">
        <title>Acidophilic actinobacteria isolated from forest soil.</title>
        <authorList>
            <person name="Golinska P."/>
        </authorList>
    </citation>
    <scope>NUCLEOTIDE SEQUENCE [LARGE SCALE GENOMIC DNA]</scope>
    <source>
        <strain evidence="1 2">NL8</strain>
    </source>
</reference>
<protein>
    <submittedName>
        <fullName evidence="1">Uncharacterized protein</fullName>
    </submittedName>
</protein>
<evidence type="ECO:0000313" key="2">
    <source>
        <dbReference type="Proteomes" id="UP000730482"/>
    </source>
</evidence>
<keyword evidence="2" id="KW-1185">Reference proteome</keyword>
<gene>
    <name evidence="1" type="ORF">KGQ19_06045</name>
</gene>
<evidence type="ECO:0000313" key="1">
    <source>
        <dbReference type="EMBL" id="MBS2546423.1"/>
    </source>
</evidence>
<sequence length="65" mass="7313">MEIILRTVPNQFVEHYNTGRSHQGNGMLLRAPNDDLTVIAFPAPADQIRRRTALGGLIHEYEQAV</sequence>
<comment type="caution">
    <text evidence="1">The sequence shown here is derived from an EMBL/GenBank/DDBJ whole genome shotgun (WGS) entry which is preliminary data.</text>
</comment>